<feature type="compositionally biased region" description="Low complexity" evidence="1">
    <location>
        <begin position="83"/>
        <end position="93"/>
    </location>
</feature>
<comment type="caution">
    <text evidence="2">The sequence shown here is derived from an EMBL/GenBank/DDBJ whole genome shotgun (WGS) entry which is preliminary data.</text>
</comment>
<evidence type="ECO:0000313" key="2">
    <source>
        <dbReference type="EMBL" id="CAA2991120.1"/>
    </source>
</evidence>
<gene>
    <name evidence="2" type="ORF">OLEA9_A006450</name>
</gene>
<feature type="region of interest" description="Disordered" evidence="1">
    <location>
        <begin position="125"/>
        <end position="150"/>
    </location>
</feature>
<dbReference type="Gramene" id="OE9A006450T1">
    <property type="protein sequence ID" value="OE9A006450C1"/>
    <property type="gene ID" value="OE9A006450"/>
</dbReference>
<reference evidence="2 3" key="1">
    <citation type="submission" date="2019-12" db="EMBL/GenBank/DDBJ databases">
        <authorList>
            <person name="Alioto T."/>
            <person name="Alioto T."/>
            <person name="Gomez Garrido J."/>
        </authorList>
    </citation>
    <scope>NUCLEOTIDE SEQUENCE [LARGE SCALE GENOMIC DNA]</scope>
</reference>
<organism evidence="2 3">
    <name type="scientific">Olea europaea subsp. europaea</name>
    <dbReference type="NCBI Taxonomy" id="158383"/>
    <lineage>
        <taxon>Eukaryota</taxon>
        <taxon>Viridiplantae</taxon>
        <taxon>Streptophyta</taxon>
        <taxon>Embryophyta</taxon>
        <taxon>Tracheophyta</taxon>
        <taxon>Spermatophyta</taxon>
        <taxon>Magnoliopsida</taxon>
        <taxon>eudicotyledons</taxon>
        <taxon>Gunneridae</taxon>
        <taxon>Pentapetalae</taxon>
        <taxon>asterids</taxon>
        <taxon>lamiids</taxon>
        <taxon>Lamiales</taxon>
        <taxon>Oleaceae</taxon>
        <taxon>Oleeae</taxon>
        <taxon>Olea</taxon>
    </lineage>
</organism>
<feature type="compositionally biased region" description="Pro residues" evidence="1">
    <location>
        <begin position="40"/>
        <end position="50"/>
    </location>
</feature>
<proteinExistence type="predicted"/>
<dbReference type="EMBL" id="CACTIH010004770">
    <property type="protein sequence ID" value="CAA2991120.1"/>
    <property type="molecule type" value="Genomic_DNA"/>
</dbReference>
<evidence type="ECO:0000313" key="3">
    <source>
        <dbReference type="Proteomes" id="UP000594638"/>
    </source>
</evidence>
<evidence type="ECO:0000256" key="1">
    <source>
        <dbReference type="SAM" id="MobiDB-lite"/>
    </source>
</evidence>
<feature type="compositionally biased region" description="Low complexity" evidence="1">
    <location>
        <begin position="1"/>
        <end position="10"/>
    </location>
</feature>
<accession>A0A8S0SE08</accession>
<protein>
    <submittedName>
        <fullName evidence="2">Uncharacterized protein</fullName>
    </submittedName>
</protein>
<feature type="region of interest" description="Disordered" evidence="1">
    <location>
        <begin position="1"/>
        <end position="93"/>
    </location>
</feature>
<dbReference type="Proteomes" id="UP000594638">
    <property type="component" value="Unassembled WGS sequence"/>
</dbReference>
<sequence>GQTLVAGPAPHARRAGAPRTSVPVGAQERAPNLVQQQPIASPPPPPPPLPSGKLARRRSRGSRRILKTPTGRLLLPRLGSCDSPRASLRRSPSARLGSALALPSPVQTVLGEQVLSVSESGACLQCTNRTNDDGDDDDDDEERRRRRGAV</sequence>
<feature type="compositionally biased region" description="Basic residues" evidence="1">
    <location>
        <begin position="54"/>
        <end position="66"/>
    </location>
</feature>
<dbReference type="AlphaFoldDB" id="A0A8S0SE08"/>
<feature type="non-terminal residue" evidence="2">
    <location>
        <position position="1"/>
    </location>
</feature>
<keyword evidence="3" id="KW-1185">Reference proteome</keyword>
<name>A0A8S0SE08_OLEEU</name>